<reference evidence="2" key="1">
    <citation type="submission" date="2020-11" db="EMBL/GenBank/DDBJ databases">
        <authorList>
            <person name="Whitehead M."/>
        </authorList>
    </citation>
    <scope>NUCLEOTIDE SEQUENCE</scope>
    <source>
        <strain evidence="2">EGII</strain>
    </source>
</reference>
<organism evidence="2 3">
    <name type="scientific">Ceratitis capitata</name>
    <name type="common">Mediterranean fruit fly</name>
    <name type="synonym">Tephritis capitata</name>
    <dbReference type="NCBI Taxonomy" id="7213"/>
    <lineage>
        <taxon>Eukaryota</taxon>
        <taxon>Metazoa</taxon>
        <taxon>Ecdysozoa</taxon>
        <taxon>Arthropoda</taxon>
        <taxon>Hexapoda</taxon>
        <taxon>Insecta</taxon>
        <taxon>Pterygota</taxon>
        <taxon>Neoptera</taxon>
        <taxon>Endopterygota</taxon>
        <taxon>Diptera</taxon>
        <taxon>Brachycera</taxon>
        <taxon>Muscomorpha</taxon>
        <taxon>Tephritoidea</taxon>
        <taxon>Tephritidae</taxon>
        <taxon>Ceratitis</taxon>
        <taxon>Ceratitis</taxon>
    </lineage>
</organism>
<feature type="transmembrane region" description="Helical" evidence="1">
    <location>
        <begin position="101"/>
        <end position="121"/>
    </location>
</feature>
<accession>A0A811V4Q5</accession>
<keyword evidence="1" id="KW-0812">Transmembrane</keyword>
<protein>
    <submittedName>
        <fullName evidence="2">(Mediterranean fruit fly) hypothetical protein</fullName>
    </submittedName>
</protein>
<feature type="transmembrane region" description="Helical" evidence="1">
    <location>
        <begin position="12"/>
        <end position="28"/>
    </location>
</feature>
<name>A0A811V4Q5_CERCA</name>
<keyword evidence="3" id="KW-1185">Reference proteome</keyword>
<gene>
    <name evidence="2" type="ORF">CCAP1982_LOCUS14167</name>
</gene>
<dbReference type="Proteomes" id="UP000606786">
    <property type="component" value="Unassembled WGS sequence"/>
</dbReference>
<keyword evidence="1" id="KW-1133">Transmembrane helix</keyword>
<feature type="transmembrane region" description="Helical" evidence="1">
    <location>
        <begin position="63"/>
        <end position="81"/>
    </location>
</feature>
<dbReference type="EMBL" id="CAJHJT010000034">
    <property type="protein sequence ID" value="CAD7005821.1"/>
    <property type="molecule type" value="Genomic_DNA"/>
</dbReference>
<sequence length="122" mass="13481">MLLYDSGMRRVHKFYCIATSIVAAINGSTASGNLYNIVVSRELLLLWQCFVMQLRTLWQGGDMLQLLVCGILSGGHFGHFGRLLHFMTSTAVANGKSTTHLLLLLQHIYAAAVVINDIVVLF</sequence>
<keyword evidence="1" id="KW-0472">Membrane</keyword>
<proteinExistence type="predicted"/>
<comment type="caution">
    <text evidence="2">The sequence shown here is derived from an EMBL/GenBank/DDBJ whole genome shotgun (WGS) entry which is preliminary data.</text>
</comment>
<evidence type="ECO:0000256" key="1">
    <source>
        <dbReference type="SAM" id="Phobius"/>
    </source>
</evidence>
<dbReference type="AlphaFoldDB" id="A0A811V4Q5"/>
<evidence type="ECO:0000313" key="3">
    <source>
        <dbReference type="Proteomes" id="UP000606786"/>
    </source>
</evidence>
<evidence type="ECO:0000313" key="2">
    <source>
        <dbReference type="EMBL" id="CAD7005821.1"/>
    </source>
</evidence>